<protein>
    <submittedName>
        <fullName evidence="1">Uncharacterized protein</fullName>
    </submittedName>
</protein>
<organism evidence="1 2">
    <name type="scientific">Clathrospora elynae</name>
    <dbReference type="NCBI Taxonomy" id="706981"/>
    <lineage>
        <taxon>Eukaryota</taxon>
        <taxon>Fungi</taxon>
        <taxon>Dikarya</taxon>
        <taxon>Ascomycota</taxon>
        <taxon>Pezizomycotina</taxon>
        <taxon>Dothideomycetes</taxon>
        <taxon>Pleosporomycetidae</taxon>
        <taxon>Pleosporales</taxon>
        <taxon>Diademaceae</taxon>
        <taxon>Clathrospora</taxon>
    </lineage>
</organism>
<proteinExistence type="predicted"/>
<dbReference type="OrthoDB" id="3791698at2759"/>
<name>A0A6A5SQX5_9PLEO</name>
<evidence type="ECO:0000313" key="2">
    <source>
        <dbReference type="Proteomes" id="UP000800038"/>
    </source>
</evidence>
<keyword evidence="2" id="KW-1185">Reference proteome</keyword>
<dbReference type="EMBL" id="ML976029">
    <property type="protein sequence ID" value="KAF1943045.1"/>
    <property type="molecule type" value="Genomic_DNA"/>
</dbReference>
<dbReference type="AlphaFoldDB" id="A0A6A5SQX5"/>
<reference evidence="1" key="1">
    <citation type="journal article" date="2020" name="Stud. Mycol.">
        <title>101 Dothideomycetes genomes: a test case for predicting lifestyles and emergence of pathogens.</title>
        <authorList>
            <person name="Haridas S."/>
            <person name="Albert R."/>
            <person name="Binder M."/>
            <person name="Bloem J."/>
            <person name="Labutti K."/>
            <person name="Salamov A."/>
            <person name="Andreopoulos B."/>
            <person name="Baker S."/>
            <person name="Barry K."/>
            <person name="Bills G."/>
            <person name="Bluhm B."/>
            <person name="Cannon C."/>
            <person name="Castanera R."/>
            <person name="Culley D."/>
            <person name="Daum C."/>
            <person name="Ezra D."/>
            <person name="Gonzalez J."/>
            <person name="Henrissat B."/>
            <person name="Kuo A."/>
            <person name="Liang C."/>
            <person name="Lipzen A."/>
            <person name="Lutzoni F."/>
            <person name="Magnuson J."/>
            <person name="Mondo S."/>
            <person name="Nolan M."/>
            <person name="Ohm R."/>
            <person name="Pangilinan J."/>
            <person name="Park H.-J."/>
            <person name="Ramirez L."/>
            <person name="Alfaro M."/>
            <person name="Sun H."/>
            <person name="Tritt A."/>
            <person name="Yoshinaga Y."/>
            <person name="Zwiers L.-H."/>
            <person name="Turgeon B."/>
            <person name="Goodwin S."/>
            <person name="Spatafora J."/>
            <person name="Crous P."/>
            <person name="Grigoriev I."/>
        </authorList>
    </citation>
    <scope>NUCLEOTIDE SEQUENCE</scope>
    <source>
        <strain evidence="1">CBS 161.51</strain>
    </source>
</reference>
<sequence length="218" mass="24999">MPYCIICGVRFKGRGKHCGLHNNYHLTIRHHDHYNHNHNSDSTDPSSIRFRTGGRHQPRTLRFATDSHDTYGGQYNDTSALVPYSPNPLPTTNLSAALAQPLVQTFATLSHAHAISSLTYSVAPNGSQSLKAEANFEREQCTVCRKWFPDHQKLETHQWEFSIGCEEHGVCLRREDVLWHGTRVRHERCFIRGCGSVYRLEGGWKWVAAEVHVRKWHC</sequence>
<accession>A0A6A5SQX5</accession>
<gene>
    <name evidence="1" type="ORF">EJ02DRAFT_152667</name>
</gene>
<dbReference type="Proteomes" id="UP000800038">
    <property type="component" value="Unassembled WGS sequence"/>
</dbReference>
<evidence type="ECO:0000313" key="1">
    <source>
        <dbReference type="EMBL" id="KAF1943045.1"/>
    </source>
</evidence>